<organism evidence="3 4">
    <name type="scientific">Bacteriovorax antarcticus</name>
    <dbReference type="NCBI Taxonomy" id="3088717"/>
    <lineage>
        <taxon>Bacteria</taxon>
        <taxon>Pseudomonadati</taxon>
        <taxon>Bdellovibrionota</taxon>
        <taxon>Bacteriovoracia</taxon>
        <taxon>Bacteriovoracales</taxon>
        <taxon>Bacteriovoracaceae</taxon>
        <taxon>Bacteriovorax</taxon>
    </lineage>
</organism>
<dbReference type="PANTHER" id="PTHR43327:SF31">
    <property type="entry name" value="HYPERSENSITIVE-INDUCED RESPONSE PROTEIN 2"/>
    <property type="match status" value="1"/>
</dbReference>
<dbReference type="SUPFAM" id="SSF117892">
    <property type="entry name" value="Band 7/SPFH domain"/>
    <property type="match status" value="1"/>
</dbReference>
<dbReference type="InterPro" id="IPR001107">
    <property type="entry name" value="Band_7"/>
</dbReference>
<comment type="subcellular location">
    <subcellularLocation>
        <location evidence="1">Membrane</location>
        <topology evidence="1">Single-pass membrane protein</topology>
    </subcellularLocation>
</comment>
<evidence type="ECO:0000259" key="2">
    <source>
        <dbReference type="SMART" id="SM00244"/>
    </source>
</evidence>
<gene>
    <name evidence="3" type="ORF">SHI21_11065</name>
</gene>
<dbReference type="Pfam" id="PF01145">
    <property type="entry name" value="Band_7"/>
    <property type="match status" value="1"/>
</dbReference>
<dbReference type="Proteomes" id="UP001302274">
    <property type="component" value="Unassembled WGS sequence"/>
</dbReference>
<dbReference type="CDD" id="cd03407">
    <property type="entry name" value="SPFH_like_u4"/>
    <property type="match status" value="1"/>
</dbReference>
<proteinExistence type="predicted"/>
<dbReference type="SMART" id="SM00244">
    <property type="entry name" value="PHB"/>
    <property type="match status" value="1"/>
</dbReference>
<evidence type="ECO:0000256" key="1">
    <source>
        <dbReference type="ARBA" id="ARBA00004167"/>
    </source>
</evidence>
<dbReference type="EMBL" id="JAYGJQ010000002">
    <property type="protein sequence ID" value="MEA9356750.1"/>
    <property type="molecule type" value="Genomic_DNA"/>
</dbReference>
<comment type="caution">
    <text evidence="3">The sequence shown here is derived from an EMBL/GenBank/DDBJ whole genome shotgun (WGS) entry which is preliminary data.</text>
</comment>
<dbReference type="RefSeq" id="WP_323576646.1">
    <property type="nucleotide sequence ID" value="NZ_JAYGJQ010000002.1"/>
</dbReference>
<dbReference type="Gene3D" id="3.30.479.30">
    <property type="entry name" value="Band 7 domain"/>
    <property type="match status" value="1"/>
</dbReference>
<dbReference type="PANTHER" id="PTHR43327">
    <property type="entry name" value="STOMATIN-LIKE PROTEIN 2, MITOCHONDRIAL"/>
    <property type="match status" value="1"/>
</dbReference>
<evidence type="ECO:0000313" key="4">
    <source>
        <dbReference type="Proteomes" id="UP001302274"/>
    </source>
</evidence>
<reference evidence="3 4" key="1">
    <citation type="submission" date="2023-11" db="EMBL/GenBank/DDBJ databases">
        <title>A Novel Polar Bacteriovorax (B. antarcticus) Isolated from the Biocrust in Antarctica.</title>
        <authorList>
            <person name="Mun W."/>
            <person name="Choi S.Y."/>
            <person name="Mitchell R.J."/>
        </authorList>
    </citation>
    <scope>NUCLEOTIDE SEQUENCE [LARGE SCALE GENOMIC DNA]</scope>
    <source>
        <strain evidence="3 4">PP10</strain>
    </source>
</reference>
<keyword evidence="4" id="KW-1185">Reference proteome</keyword>
<name>A0ABU5VXJ8_9BACT</name>
<accession>A0ABU5VXJ8</accession>
<dbReference type="InterPro" id="IPR036013">
    <property type="entry name" value="Band_7/SPFH_dom_sf"/>
</dbReference>
<sequence>MEPFAIFILIVIGFLLFDSVYIVKSQTAALIERLGRYHATAHEGLNFKLPFIDRIVVRRNLKIMQQDIEVETKTKDNVFVRTKVSVQYQIIRDKVHDSYYRLSDPIAQIESYIFDVVRSEIPKLTLDEVFVNKDTVALAVKESLEESMDDFGFTIIKTLITDIDPDEKVKASMNEINAAERLRDAAMSKAEAEKIGIVMQAEAHAESKRLQGMGMANQRREIAAGLKASIEDLKQSGINNEEVLTILLITQHYDALEAMSKNAHSNTIMVPYSSSAVTGMRDQIQEAILTTVQAAKQQS</sequence>
<evidence type="ECO:0000313" key="3">
    <source>
        <dbReference type="EMBL" id="MEA9356750.1"/>
    </source>
</evidence>
<protein>
    <submittedName>
        <fullName evidence="3">SPFH domain-containing protein</fullName>
    </submittedName>
</protein>
<feature type="domain" description="Band 7" evidence="2">
    <location>
        <begin position="18"/>
        <end position="177"/>
    </location>
</feature>
<dbReference type="InterPro" id="IPR050710">
    <property type="entry name" value="Band7/mec-2_domain"/>
</dbReference>